<evidence type="ECO:0000313" key="1">
    <source>
        <dbReference type="EMBL" id="MBD1397369.1"/>
    </source>
</evidence>
<protein>
    <submittedName>
        <fullName evidence="1">Uncharacterized protein</fullName>
    </submittedName>
</protein>
<reference evidence="1 2" key="1">
    <citation type="submission" date="2020-09" db="EMBL/GenBank/DDBJ databases">
        <title>Genome sequencing and assembly of Pontibacter sp.</title>
        <authorList>
            <person name="Chhetri G."/>
        </authorList>
    </citation>
    <scope>NUCLEOTIDE SEQUENCE [LARGE SCALE GENOMIC DNA]</scope>
    <source>
        <strain evidence="1 2">JH31</strain>
    </source>
</reference>
<keyword evidence="2" id="KW-1185">Reference proteome</keyword>
<dbReference type="EMBL" id="JACXAJ010000003">
    <property type="protein sequence ID" value="MBD1397369.1"/>
    <property type="molecule type" value="Genomic_DNA"/>
</dbReference>
<dbReference type="Proteomes" id="UP000625551">
    <property type="component" value="Unassembled WGS sequence"/>
</dbReference>
<accession>A0ABR7XGF0</accession>
<gene>
    <name evidence="1" type="ORF">H9Q13_09350</name>
</gene>
<evidence type="ECO:0000313" key="2">
    <source>
        <dbReference type="Proteomes" id="UP000625551"/>
    </source>
</evidence>
<proteinExistence type="predicted"/>
<organism evidence="1 2">
    <name type="scientific">Pontibacter aquaedesilientis</name>
    <dbReference type="NCBI Taxonomy" id="2766980"/>
    <lineage>
        <taxon>Bacteria</taxon>
        <taxon>Pseudomonadati</taxon>
        <taxon>Bacteroidota</taxon>
        <taxon>Cytophagia</taxon>
        <taxon>Cytophagales</taxon>
        <taxon>Hymenobacteraceae</taxon>
        <taxon>Pontibacter</taxon>
    </lineage>
</organism>
<sequence length="191" mass="21433">MGRYNIIGFLALLWAAVACERPVPPVSDGEKAAYNLTGYLQQQAQRLQAEKPMVLKSVKTQNKPTETIETSDVDWEKELSIFQEVDLSRPALRDFYQEQQQTLPNGSTITVFLKSEDAAAPVEQLVLTVSPFQKLEHLEAVVLEENILFYSKRKITLTAESGTGNVSGYRVEGVQKLIFGDSLHYRIDANL</sequence>
<name>A0ABR7XGF0_9BACT</name>
<dbReference type="PROSITE" id="PS51257">
    <property type="entry name" value="PROKAR_LIPOPROTEIN"/>
    <property type="match status" value="1"/>
</dbReference>
<comment type="caution">
    <text evidence="1">The sequence shown here is derived from an EMBL/GenBank/DDBJ whole genome shotgun (WGS) entry which is preliminary data.</text>
</comment>